<gene>
    <name evidence="2" type="primary">ycf37</name>
</gene>
<dbReference type="RefSeq" id="YP_009395490.1">
    <property type="nucleotide sequence ID" value="NC_035278.1"/>
</dbReference>
<reference evidence="2" key="1">
    <citation type="journal article" date="2017" name="J. Phycol.">
        <title>Analysis of chloroplast genomes and a supermatrix inform reclassification of the Rhodomelaceae (Rhodophyta).</title>
        <authorList>
            <person name="Diaz-Tapia P."/>
            <person name="Maggs C.A."/>
            <person name="West J.A."/>
            <person name="Verbruggen H."/>
        </authorList>
    </citation>
    <scope>NUCLEOTIDE SEQUENCE</scope>
    <source>
        <strain evidence="2">PD831</strain>
    </source>
</reference>
<sequence>MYSYNFLFYLYLIIVLSTLLVFAFFVSLQLKLFGIYFFKFMDYMYTLRKKFAFLKQDYSNLFSLHLICLEYTKCIALSELFLENIDLFQDEGILYSSLGFIYNEISFFAIAEYYYLEALSYRPNDIALMLNLAKVYSSLGYNIKAKLWLDKVSVLDPSFSMPVELIK</sequence>
<keyword evidence="2" id="KW-0934">Plastid</keyword>
<keyword evidence="1" id="KW-0812">Transmembrane</keyword>
<evidence type="ECO:0000313" key="2">
    <source>
        <dbReference type="EMBL" id="ARW64570.1"/>
    </source>
</evidence>
<geneLocation type="chloroplast" evidence="2"/>
<accession>A0A1Z1MEV0</accession>
<proteinExistence type="predicted"/>
<dbReference type="InterPro" id="IPR011990">
    <property type="entry name" value="TPR-like_helical_dom_sf"/>
</dbReference>
<dbReference type="GeneID" id="33357709"/>
<dbReference type="AlphaFoldDB" id="A0A1Z1MEV0"/>
<dbReference type="Gene3D" id="1.25.40.10">
    <property type="entry name" value="Tetratricopeptide repeat domain"/>
    <property type="match status" value="1"/>
</dbReference>
<evidence type="ECO:0000256" key="1">
    <source>
        <dbReference type="SAM" id="Phobius"/>
    </source>
</evidence>
<organism evidence="2">
    <name type="scientific">Vertebrata isogona</name>
    <dbReference type="NCBI Taxonomy" id="2006944"/>
    <lineage>
        <taxon>Eukaryota</taxon>
        <taxon>Rhodophyta</taxon>
        <taxon>Florideophyceae</taxon>
        <taxon>Rhodymeniophycidae</taxon>
        <taxon>Ceramiales</taxon>
        <taxon>Rhodomelaceae</taxon>
        <taxon>Polysiphonioideae</taxon>
        <taxon>Vertebrata</taxon>
    </lineage>
</organism>
<dbReference type="SUPFAM" id="SSF48452">
    <property type="entry name" value="TPR-like"/>
    <property type="match status" value="1"/>
</dbReference>
<feature type="transmembrane region" description="Helical" evidence="1">
    <location>
        <begin position="6"/>
        <end position="38"/>
    </location>
</feature>
<keyword evidence="1" id="KW-1133">Transmembrane helix</keyword>
<keyword evidence="1" id="KW-0472">Membrane</keyword>
<dbReference type="EMBL" id="MF101433">
    <property type="protein sequence ID" value="ARW64570.1"/>
    <property type="molecule type" value="Genomic_DNA"/>
</dbReference>
<protein>
    <submittedName>
        <fullName evidence="2">Uncharacterized protein</fullName>
    </submittedName>
</protein>
<name>A0A1Z1MEV0_9FLOR</name>
<keyword evidence="2" id="KW-0150">Chloroplast</keyword>